<feature type="domain" description="Lipopolysaccharide assembly protein A" evidence="7">
    <location>
        <begin position="83"/>
        <end position="136"/>
    </location>
</feature>
<evidence type="ECO:0000256" key="4">
    <source>
        <dbReference type="ARBA" id="ARBA00023136"/>
    </source>
</evidence>
<dbReference type="InterPro" id="IPR010445">
    <property type="entry name" value="LapA_dom"/>
</dbReference>
<feature type="compositionally biased region" description="Low complexity" evidence="5">
    <location>
        <begin position="17"/>
        <end position="30"/>
    </location>
</feature>
<name>A0A849C494_9NOCA</name>
<evidence type="ECO:0000256" key="3">
    <source>
        <dbReference type="ARBA" id="ARBA00022989"/>
    </source>
</evidence>
<evidence type="ECO:0000259" key="7">
    <source>
        <dbReference type="Pfam" id="PF06305"/>
    </source>
</evidence>
<evidence type="ECO:0000256" key="5">
    <source>
        <dbReference type="SAM" id="MobiDB-lite"/>
    </source>
</evidence>
<keyword evidence="9" id="KW-1185">Reference proteome</keyword>
<feature type="region of interest" description="Disordered" evidence="5">
    <location>
        <begin position="1"/>
        <end position="55"/>
    </location>
</feature>
<proteinExistence type="predicted"/>
<comment type="caution">
    <text evidence="8">The sequence shown here is derived from an EMBL/GenBank/DDBJ whole genome shotgun (WGS) entry which is preliminary data.</text>
</comment>
<organism evidence="8 9">
    <name type="scientific">Nocardia uniformis</name>
    <dbReference type="NCBI Taxonomy" id="53432"/>
    <lineage>
        <taxon>Bacteria</taxon>
        <taxon>Bacillati</taxon>
        <taxon>Actinomycetota</taxon>
        <taxon>Actinomycetes</taxon>
        <taxon>Mycobacteriales</taxon>
        <taxon>Nocardiaceae</taxon>
        <taxon>Nocardia</taxon>
    </lineage>
</organism>
<sequence length="154" mass="16216">MKSAGNNEPFDGDDPSRVPVEPRAPVEPQRPVQPPAPPAEPPRPPVEAPPPSPHIDRTRAGSVWVSLSVGGVFLVALLIFVVQNTTSVRLGFLGWHFELPVGVAILVAAVAGLLVMAVAGGVRIIQLRQAFTRLARSRNPPSEPNGGNANTFGS</sequence>
<accession>A0A849C494</accession>
<evidence type="ECO:0000313" key="8">
    <source>
        <dbReference type="EMBL" id="NNH70607.1"/>
    </source>
</evidence>
<evidence type="ECO:0000313" key="9">
    <source>
        <dbReference type="Proteomes" id="UP000586827"/>
    </source>
</evidence>
<keyword evidence="1" id="KW-1003">Cell membrane</keyword>
<dbReference type="Pfam" id="PF06305">
    <property type="entry name" value="LapA_dom"/>
    <property type="match status" value="1"/>
</dbReference>
<evidence type="ECO:0000256" key="1">
    <source>
        <dbReference type="ARBA" id="ARBA00022475"/>
    </source>
</evidence>
<feature type="transmembrane region" description="Helical" evidence="6">
    <location>
        <begin position="102"/>
        <end position="125"/>
    </location>
</feature>
<dbReference type="AlphaFoldDB" id="A0A849C494"/>
<feature type="compositionally biased region" description="Pro residues" evidence="5">
    <location>
        <begin position="31"/>
        <end position="53"/>
    </location>
</feature>
<dbReference type="GO" id="GO:0005886">
    <property type="term" value="C:plasma membrane"/>
    <property type="evidence" value="ECO:0007669"/>
    <property type="project" value="InterPro"/>
</dbReference>
<dbReference type="EMBL" id="JABELX010000004">
    <property type="protein sequence ID" value="NNH70607.1"/>
    <property type="molecule type" value="Genomic_DNA"/>
</dbReference>
<protein>
    <submittedName>
        <fullName evidence="8">DUF1049 domain-containing protein</fullName>
    </submittedName>
</protein>
<keyword evidence="3 6" id="KW-1133">Transmembrane helix</keyword>
<reference evidence="8 9" key="1">
    <citation type="submission" date="2020-05" db="EMBL/GenBank/DDBJ databases">
        <title>MicrobeNet Type strains.</title>
        <authorList>
            <person name="Nicholson A.C."/>
        </authorList>
    </citation>
    <scope>NUCLEOTIDE SEQUENCE [LARGE SCALE GENOMIC DNA]</scope>
    <source>
        <strain evidence="8 9">JCM 3224</strain>
    </source>
</reference>
<keyword evidence="4 6" id="KW-0472">Membrane</keyword>
<feature type="transmembrane region" description="Helical" evidence="6">
    <location>
        <begin position="63"/>
        <end position="82"/>
    </location>
</feature>
<gene>
    <name evidence="8" type="ORF">HLB23_12160</name>
</gene>
<keyword evidence="2 6" id="KW-0812">Transmembrane</keyword>
<dbReference type="Proteomes" id="UP000586827">
    <property type="component" value="Unassembled WGS sequence"/>
</dbReference>
<evidence type="ECO:0000256" key="2">
    <source>
        <dbReference type="ARBA" id="ARBA00022692"/>
    </source>
</evidence>
<evidence type="ECO:0000256" key="6">
    <source>
        <dbReference type="SAM" id="Phobius"/>
    </source>
</evidence>